<feature type="compositionally biased region" description="Polar residues" evidence="1">
    <location>
        <begin position="119"/>
        <end position="132"/>
    </location>
</feature>
<keyword evidence="2" id="KW-0732">Signal</keyword>
<feature type="compositionally biased region" description="Polar residues" evidence="1">
    <location>
        <begin position="245"/>
        <end position="255"/>
    </location>
</feature>
<evidence type="ECO:0000313" key="4">
    <source>
        <dbReference type="Proteomes" id="UP000605970"/>
    </source>
</evidence>
<comment type="caution">
    <text evidence="3">The sequence shown here is derived from an EMBL/GenBank/DDBJ whole genome shotgun (WGS) entry which is preliminary data.</text>
</comment>
<feature type="region of interest" description="Disordered" evidence="1">
    <location>
        <begin position="232"/>
        <end position="255"/>
    </location>
</feature>
<feature type="chain" id="PRO_5035910771" evidence="2">
    <location>
        <begin position="21"/>
        <end position="255"/>
    </location>
</feature>
<organism evidence="3 4">
    <name type="scientific">Meloidogyne graminicola</name>
    <dbReference type="NCBI Taxonomy" id="189291"/>
    <lineage>
        <taxon>Eukaryota</taxon>
        <taxon>Metazoa</taxon>
        <taxon>Ecdysozoa</taxon>
        <taxon>Nematoda</taxon>
        <taxon>Chromadorea</taxon>
        <taxon>Rhabditida</taxon>
        <taxon>Tylenchina</taxon>
        <taxon>Tylenchomorpha</taxon>
        <taxon>Tylenchoidea</taxon>
        <taxon>Meloidogynidae</taxon>
        <taxon>Meloidogyninae</taxon>
        <taxon>Meloidogyne</taxon>
    </lineage>
</organism>
<gene>
    <name evidence="3" type="ORF">Mgra_00008315</name>
</gene>
<dbReference type="Proteomes" id="UP000605970">
    <property type="component" value="Unassembled WGS sequence"/>
</dbReference>
<feature type="region of interest" description="Disordered" evidence="1">
    <location>
        <begin position="116"/>
        <end position="139"/>
    </location>
</feature>
<evidence type="ECO:0000256" key="2">
    <source>
        <dbReference type="SAM" id="SignalP"/>
    </source>
</evidence>
<reference evidence="3" key="1">
    <citation type="journal article" date="2020" name="Ecol. Evol.">
        <title>Genome structure and content of the rice root-knot nematode (Meloidogyne graminicola).</title>
        <authorList>
            <person name="Phan N.T."/>
            <person name="Danchin E.G.J."/>
            <person name="Klopp C."/>
            <person name="Perfus-Barbeoch L."/>
            <person name="Kozlowski D.K."/>
            <person name="Koutsovoulos G.D."/>
            <person name="Lopez-Roques C."/>
            <person name="Bouchez O."/>
            <person name="Zahm M."/>
            <person name="Besnard G."/>
            <person name="Bellafiore S."/>
        </authorList>
    </citation>
    <scope>NUCLEOTIDE SEQUENCE</scope>
    <source>
        <strain evidence="3">VN-18</strain>
    </source>
</reference>
<evidence type="ECO:0000256" key="1">
    <source>
        <dbReference type="SAM" id="MobiDB-lite"/>
    </source>
</evidence>
<dbReference type="EMBL" id="JABEBT010000106">
    <property type="protein sequence ID" value="KAF7632306.1"/>
    <property type="molecule type" value="Genomic_DNA"/>
</dbReference>
<keyword evidence="4" id="KW-1185">Reference proteome</keyword>
<accession>A0A8S9ZG63</accession>
<name>A0A8S9ZG63_9BILA</name>
<evidence type="ECO:0000313" key="3">
    <source>
        <dbReference type="EMBL" id="KAF7632306.1"/>
    </source>
</evidence>
<feature type="non-terminal residue" evidence="3">
    <location>
        <position position="1"/>
    </location>
</feature>
<dbReference type="AlphaFoldDB" id="A0A8S9ZG63"/>
<protein>
    <submittedName>
        <fullName evidence="3">Uncharacterized protein</fullName>
    </submittedName>
</protein>
<proteinExistence type="predicted"/>
<feature type="signal peptide" evidence="2">
    <location>
        <begin position="1"/>
        <end position="20"/>
    </location>
</feature>
<sequence>DLTFILLIVLLSIFSGYCVLKKTNSDSNLLLSIEGEGKKVKSMTSMKEGVKNFLKLFSCKQKQIPYDSIRKKNTIEDVYRGSSESSNGFARDEVAASNKERIEFLARHGCSSNSSSCSTPRLVNQNSQGSNISRDDLFPNRSQRFNGNTQKLLNNNTFQSYHSKGFDKKDNYPVFELKDEKNDPKYEVKHSRNFKNNSTQDHGIHRKPYNVDHFLTASQDLNETPQKDEFSFPILLDTPNPPNSPTKYLNNGKQF</sequence>